<feature type="transmembrane region" description="Helical" evidence="8">
    <location>
        <begin position="277"/>
        <end position="298"/>
    </location>
</feature>
<keyword evidence="5 8" id="KW-0812">Transmembrane</keyword>
<dbReference type="PANTHER" id="PTHR30472">
    <property type="entry name" value="FERRIC ENTEROBACTIN TRANSPORT SYSTEM PERMEASE PROTEIN"/>
    <property type="match status" value="1"/>
</dbReference>
<keyword evidence="4" id="KW-1003">Cell membrane</keyword>
<keyword evidence="3" id="KW-0813">Transport</keyword>
<comment type="similarity">
    <text evidence="2">Belongs to the binding-protein-dependent transport system permease family. FecCD subfamily.</text>
</comment>
<feature type="transmembrane region" description="Helical" evidence="8">
    <location>
        <begin position="233"/>
        <end position="265"/>
    </location>
</feature>
<comment type="subcellular location">
    <subcellularLocation>
        <location evidence="1">Cell membrane</location>
        <topology evidence="1">Multi-pass membrane protein</topology>
    </subcellularLocation>
</comment>
<dbReference type="EMBL" id="JBHSAF010000014">
    <property type="protein sequence ID" value="MFC3914559.1"/>
    <property type="molecule type" value="Genomic_DNA"/>
</dbReference>
<evidence type="ECO:0000256" key="5">
    <source>
        <dbReference type="ARBA" id="ARBA00022692"/>
    </source>
</evidence>
<keyword evidence="7 8" id="KW-0472">Membrane</keyword>
<name>A0ABV8CRD8_9GAMM</name>
<dbReference type="Proteomes" id="UP001595692">
    <property type="component" value="Unassembled WGS sequence"/>
</dbReference>
<keyword evidence="10" id="KW-1185">Reference proteome</keyword>
<protein>
    <submittedName>
        <fullName evidence="9">FecCD family ABC transporter permease</fullName>
    </submittedName>
</protein>
<evidence type="ECO:0000256" key="1">
    <source>
        <dbReference type="ARBA" id="ARBA00004651"/>
    </source>
</evidence>
<evidence type="ECO:0000256" key="4">
    <source>
        <dbReference type="ARBA" id="ARBA00022475"/>
    </source>
</evidence>
<dbReference type="CDD" id="cd06550">
    <property type="entry name" value="TM_ABC_iron-siderophores_like"/>
    <property type="match status" value="1"/>
</dbReference>
<reference evidence="10" key="1">
    <citation type="journal article" date="2019" name="Int. J. Syst. Evol. Microbiol.">
        <title>The Global Catalogue of Microorganisms (GCM) 10K type strain sequencing project: providing services to taxonomists for standard genome sequencing and annotation.</title>
        <authorList>
            <consortium name="The Broad Institute Genomics Platform"/>
            <consortium name="The Broad Institute Genome Sequencing Center for Infectious Disease"/>
            <person name="Wu L."/>
            <person name="Ma J."/>
        </authorList>
    </citation>
    <scope>NUCLEOTIDE SEQUENCE [LARGE SCALE GENOMIC DNA]</scope>
    <source>
        <strain evidence="10">CCUG 54939</strain>
    </source>
</reference>
<proteinExistence type="inferred from homology"/>
<evidence type="ECO:0000313" key="9">
    <source>
        <dbReference type="EMBL" id="MFC3914559.1"/>
    </source>
</evidence>
<gene>
    <name evidence="9" type="ORF">ACFOSS_13975</name>
</gene>
<dbReference type="Pfam" id="PF01032">
    <property type="entry name" value="FecCD"/>
    <property type="match status" value="1"/>
</dbReference>
<evidence type="ECO:0000256" key="8">
    <source>
        <dbReference type="SAM" id="Phobius"/>
    </source>
</evidence>
<evidence type="ECO:0000256" key="2">
    <source>
        <dbReference type="ARBA" id="ARBA00007935"/>
    </source>
</evidence>
<accession>A0ABV8CRD8</accession>
<keyword evidence="6 8" id="KW-1133">Transmembrane helix</keyword>
<evidence type="ECO:0000313" key="10">
    <source>
        <dbReference type="Proteomes" id="UP001595692"/>
    </source>
</evidence>
<feature type="transmembrane region" description="Helical" evidence="8">
    <location>
        <begin position="116"/>
        <end position="137"/>
    </location>
</feature>
<dbReference type="PANTHER" id="PTHR30472:SF24">
    <property type="entry name" value="FERRIC ENTEROBACTIN TRANSPORT SYSTEM PERMEASE PROTEIN FEPG"/>
    <property type="match status" value="1"/>
</dbReference>
<sequence>MSARRLPHLAACSLLALGLLLIAAGLWLGTLRLSAQQIWDALWLQGVPMHQTVILQWRLPRLLMAILVGMALAVAGGIFQSLLRNPMGSPDVIGFNTGAWSGVLVTVVVLHGGEMAMAFGSLLGGTLTAALIFALSWQNGLSRLRLILIGIAVSAILSALNVWLMMSATLDSAMTAVLWSLGSLNGMTWQKCLPVMAGVLPCLLLCLAGQPPLRQLELGDDTAAATGVRVQPVRVLLMLAATALTAIATTMTGPIPFIALAAPAITARLTGQPSPALWLIGLTGAVLLLAADLLAQHALPGTQLPVGILSVSLGGGYLLLLLLRQTRTSMP</sequence>
<feature type="transmembrane region" description="Helical" evidence="8">
    <location>
        <begin position="59"/>
        <end position="80"/>
    </location>
</feature>
<comment type="caution">
    <text evidence="9">The sequence shown here is derived from an EMBL/GenBank/DDBJ whole genome shotgun (WGS) entry which is preliminary data.</text>
</comment>
<feature type="transmembrane region" description="Helical" evidence="8">
    <location>
        <begin position="304"/>
        <end position="323"/>
    </location>
</feature>
<dbReference type="RefSeq" id="WP_377153552.1">
    <property type="nucleotide sequence ID" value="NZ_JBHSAF010000014.1"/>
</dbReference>
<dbReference type="InterPro" id="IPR037294">
    <property type="entry name" value="ABC_BtuC-like"/>
</dbReference>
<dbReference type="InterPro" id="IPR000522">
    <property type="entry name" value="ABC_transptr_permease_BtuC"/>
</dbReference>
<organism evidence="9 10">
    <name type="scientific">Pseudaeromonas sharmana</name>
    <dbReference type="NCBI Taxonomy" id="328412"/>
    <lineage>
        <taxon>Bacteria</taxon>
        <taxon>Pseudomonadati</taxon>
        <taxon>Pseudomonadota</taxon>
        <taxon>Gammaproteobacteria</taxon>
        <taxon>Aeromonadales</taxon>
        <taxon>Aeromonadaceae</taxon>
        <taxon>Pseudaeromonas</taxon>
    </lineage>
</organism>
<dbReference type="Gene3D" id="1.10.3470.10">
    <property type="entry name" value="ABC transporter involved in vitamin B12 uptake, BtuC"/>
    <property type="match status" value="1"/>
</dbReference>
<evidence type="ECO:0000256" key="3">
    <source>
        <dbReference type="ARBA" id="ARBA00022448"/>
    </source>
</evidence>
<feature type="transmembrane region" description="Helical" evidence="8">
    <location>
        <begin position="144"/>
        <end position="166"/>
    </location>
</feature>
<evidence type="ECO:0000256" key="6">
    <source>
        <dbReference type="ARBA" id="ARBA00022989"/>
    </source>
</evidence>
<dbReference type="SUPFAM" id="SSF81345">
    <property type="entry name" value="ABC transporter involved in vitamin B12 uptake, BtuC"/>
    <property type="match status" value="1"/>
</dbReference>
<evidence type="ECO:0000256" key="7">
    <source>
        <dbReference type="ARBA" id="ARBA00023136"/>
    </source>
</evidence>
<feature type="transmembrane region" description="Helical" evidence="8">
    <location>
        <begin position="92"/>
        <end position="110"/>
    </location>
</feature>